<organism evidence="1 2">
    <name type="scientific">Limnobaculum zhutongyuii</name>
    <dbReference type="NCBI Taxonomy" id="2498113"/>
    <lineage>
        <taxon>Bacteria</taxon>
        <taxon>Pseudomonadati</taxon>
        <taxon>Pseudomonadota</taxon>
        <taxon>Gammaproteobacteria</taxon>
        <taxon>Enterobacterales</taxon>
        <taxon>Budviciaceae</taxon>
        <taxon>Limnobaculum</taxon>
    </lineage>
</organism>
<dbReference type="Proteomes" id="UP000293154">
    <property type="component" value="Chromosome"/>
</dbReference>
<dbReference type="PANTHER" id="PTHR35850:SF2">
    <property type="entry name" value="TYPE VI SECRETION SYSTEM CONTRACTILE SHEATH SMALL SUBUNIT"/>
    <property type="match status" value="1"/>
</dbReference>
<reference evidence="1 2" key="1">
    <citation type="submission" date="2019-03" db="EMBL/GenBank/DDBJ databases">
        <title>Pragia sp. nov. isolated from the gut tract of Carduelis flavirostris.</title>
        <authorList>
            <person name="Ge Y."/>
        </authorList>
    </citation>
    <scope>NUCLEOTIDE SEQUENCE [LARGE SCALE GENOMIC DNA]</scope>
    <source>
        <strain evidence="1 2">CF-458</strain>
    </source>
</reference>
<dbReference type="PIRSF" id="PIRSF028301">
    <property type="entry name" value="UCP028301"/>
    <property type="match status" value="1"/>
</dbReference>
<dbReference type="KEGG" id="prag:EKN56_11875"/>
<gene>
    <name evidence="1" type="primary">tssB</name>
    <name evidence="1" type="ORF">EKN56_11875</name>
</gene>
<dbReference type="PANTHER" id="PTHR35850">
    <property type="entry name" value="CYTOPLASMIC PROTEIN-RELATED"/>
    <property type="match status" value="1"/>
</dbReference>
<protein>
    <submittedName>
        <fullName evidence="1">Type VI secretion system contractile sheath small subunit</fullName>
    </submittedName>
</protein>
<proteinExistence type="predicted"/>
<sequence>MAGKKGSVAPKERINIKYTTETNGQVAEKELPFHVLVTGDFTGKTQDTPIEERKPISIDKYTFDSVMANAGIELEFSVPNRLEDDSKVESEIPIKLKVETLKDLSPDSIAQAVPELKKLIELRESLVALKGPLGNKPAFRAQIEAILGDEASREQLLRELSMTTESDKH</sequence>
<evidence type="ECO:0000313" key="2">
    <source>
        <dbReference type="Proteomes" id="UP000293154"/>
    </source>
</evidence>
<dbReference type="NCBIfam" id="TIGR03358">
    <property type="entry name" value="VI_chp_5"/>
    <property type="match status" value="1"/>
</dbReference>
<dbReference type="EMBL" id="CP034752">
    <property type="protein sequence ID" value="QBH97032.1"/>
    <property type="molecule type" value="Genomic_DNA"/>
</dbReference>
<accession>A0A411WLI0</accession>
<name>A0A411WLI0_9GAMM</name>
<evidence type="ECO:0000313" key="1">
    <source>
        <dbReference type="EMBL" id="QBH97032.1"/>
    </source>
</evidence>
<dbReference type="OrthoDB" id="9789942at2"/>
<dbReference type="AlphaFoldDB" id="A0A411WLI0"/>
<dbReference type="InterPro" id="IPR008312">
    <property type="entry name" value="T6SS_TssB1"/>
</dbReference>
<keyword evidence="2" id="KW-1185">Reference proteome</keyword>
<dbReference type="Pfam" id="PF05591">
    <property type="entry name" value="T6SS_VipA"/>
    <property type="match status" value="1"/>
</dbReference>